<sequence>MVRPSNPTQPSGHCSGEYCSSDEVRTGFFQGVVMPRRAMQYAVVDGMAVFEGDIILGSAEEMELVADAVRGGTAAPADLGELARGCVITGQNFRWPNATIPYTIDPALPNQQRITDAIAHWQTNTRIRFVLRTAANAGQYPNYLTFRPGNGCSSYVGMRGGQQFINLADGCSTGNTIHEIGHTVGLWHEQSREDRDNFVRIEWQNITPGVEHNFNQHITDGDDIGAYDFGSLMHYGATAFSKNGQPTIVTLGGQAIGQRNGLSPNDIATVHAIYPPPKVVVKDINDLSQVKRRKDTKDTKDRIEQKLRKDTKDRTDGKLRKDVKDRKDRDMVQPPFPPVPPIRDVQPIEDRIAELEKQIQQLGHFIDPSLRPDMSLSPLSDEADAEASELDAIGQELQQLADQFKTGEGG</sequence>
<dbReference type="InterPro" id="IPR034035">
    <property type="entry name" value="Astacin-like_dom"/>
</dbReference>
<evidence type="ECO:0000256" key="2">
    <source>
        <dbReference type="SAM" id="MobiDB-lite"/>
    </source>
</evidence>
<dbReference type="EMBL" id="AP025730">
    <property type="protein sequence ID" value="BDI05598.1"/>
    <property type="molecule type" value="Genomic_DNA"/>
</dbReference>
<dbReference type="PRINTS" id="PR00480">
    <property type="entry name" value="ASTACIN"/>
</dbReference>
<dbReference type="CDD" id="cd04280">
    <property type="entry name" value="ZnMc_astacin_like"/>
    <property type="match status" value="1"/>
</dbReference>
<accession>A0ABN6PNK3</accession>
<proteinExistence type="predicted"/>
<dbReference type="SMART" id="SM00235">
    <property type="entry name" value="ZnMc"/>
    <property type="match status" value="1"/>
</dbReference>
<feature type="region of interest" description="Disordered" evidence="2">
    <location>
        <begin position="368"/>
        <end position="387"/>
    </location>
</feature>
<reference evidence="4" key="1">
    <citation type="submission" date="2022-04" db="EMBL/GenBank/DDBJ databases">
        <title>Whole genome sequence of Sphaerotilus sp. FB-5.</title>
        <authorList>
            <person name="Takeda M."/>
            <person name="Narihara S."/>
            <person name="Akimoto M."/>
            <person name="Akimoto R."/>
            <person name="Nishiyashiki S."/>
            <person name="Murakami T."/>
        </authorList>
    </citation>
    <scope>NUCLEOTIDE SEQUENCE</scope>
    <source>
        <strain evidence="4">FB-5</strain>
    </source>
</reference>
<dbReference type="Gene3D" id="3.40.390.10">
    <property type="entry name" value="Collagenase (Catalytic Domain)"/>
    <property type="match status" value="1"/>
</dbReference>
<gene>
    <name evidence="4" type="ORF">CATMQ487_25680</name>
</gene>
<evidence type="ECO:0000259" key="3">
    <source>
        <dbReference type="PROSITE" id="PS51864"/>
    </source>
</evidence>
<evidence type="ECO:0000256" key="1">
    <source>
        <dbReference type="PROSITE-ProRule" id="PRU01211"/>
    </source>
</evidence>
<organism evidence="4 5">
    <name type="scientific">Sphaerotilus microaerophilus</name>
    <dbReference type="NCBI Taxonomy" id="2914710"/>
    <lineage>
        <taxon>Bacteria</taxon>
        <taxon>Pseudomonadati</taxon>
        <taxon>Pseudomonadota</taxon>
        <taxon>Betaproteobacteria</taxon>
        <taxon>Burkholderiales</taxon>
        <taxon>Sphaerotilaceae</taxon>
        <taxon>Sphaerotilus</taxon>
    </lineage>
</organism>
<dbReference type="InterPro" id="IPR006026">
    <property type="entry name" value="Peptidase_Metallo"/>
</dbReference>
<feature type="binding site" evidence="1">
    <location>
        <position position="188"/>
    </location>
    <ligand>
        <name>Zn(2+)</name>
        <dbReference type="ChEBI" id="CHEBI:29105"/>
        <note>catalytic</note>
    </ligand>
</feature>
<feature type="domain" description="Peptidase M12A" evidence="3">
    <location>
        <begin position="86"/>
        <end position="277"/>
    </location>
</feature>
<dbReference type="Pfam" id="PF01400">
    <property type="entry name" value="Astacin"/>
    <property type="match status" value="1"/>
</dbReference>
<dbReference type="Proteomes" id="UP001057498">
    <property type="component" value="Chromosome"/>
</dbReference>
<dbReference type="RefSeq" id="WP_251973612.1">
    <property type="nucleotide sequence ID" value="NZ_AP025730.1"/>
</dbReference>
<keyword evidence="1" id="KW-0862">Zinc</keyword>
<dbReference type="InterPro" id="IPR001506">
    <property type="entry name" value="Peptidase_M12A"/>
</dbReference>
<feature type="active site" evidence="1">
    <location>
        <position position="179"/>
    </location>
</feature>
<keyword evidence="1" id="KW-0645">Protease</keyword>
<dbReference type="PANTHER" id="PTHR10127:SF850">
    <property type="entry name" value="METALLOENDOPEPTIDASE"/>
    <property type="match status" value="1"/>
</dbReference>
<dbReference type="PROSITE" id="PS51864">
    <property type="entry name" value="ASTACIN"/>
    <property type="match status" value="1"/>
</dbReference>
<name>A0ABN6PNK3_9BURK</name>
<feature type="binding site" evidence="1">
    <location>
        <position position="178"/>
    </location>
    <ligand>
        <name>Zn(2+)</name>
        <dbReference type="ChEBI" id="CHEBI:29105"/>
        <note>catalytic</note>
    </ligand>
</feature>
<dbReference type="PANTHER" id="PTHR10127">
    <property type="entry name" value="DISCOIDIN, CUB, EGF, LAMININ , AND ZINC METALLOPROTEASE DOMAIN CONTAINING"/>
    <property type="match status" value="1"/>
</dbReference>
<evidence type="ECO:0000313" key="4">
    <source>
        <dbReference type="EMBL" id="BDI05598.1"/>
    </source>
</evidence>
<dbReference type="InterPro" id="IPR024079">
    <property type="entry name" value="MetalloPept_cat_dom_sf"/>
</dbReference>
<evidence type="ECO:0000313" key="5">
    <source>
        <dbReference type="Proteomes" id="UP001057498"/>
    </source>
</evidence>
<comment type="cofactor">
    <cofactor evidence="1">
        <name>Zn(2+)</name>
        <dbReference type="ChEBI" id="CHEBI:29105"/>
    </cofactor>
    <text evidence="1">Binds 1 zinc ion per subunit.</text>
</comment>
<feature type="binding site" evidence="1">
    <location>
        <position position="182"/>
    </location>
    <ligand>
        <name>Zn(2+)</name>
        <dbReference type="ChEBI" id="CHEBI:29105"/>
        <note>catalytic</note>
    </ligand>
</feature>
<dbReference type="NCBIfam" id="NF045530">
    <property type="entry name" value="LegP"/>
    <property type="match status" value="1"/>
</dbReference>
<feature type="region of interest" description="Disordered" evidence="2">
    <location>
        <begin position="291"/>
        <end position="344"/>
    </location>
</feature>
<keyword evidence="5" id="KW-1185">Reference proteome</keyword>
<comment type="caution">
    <text evidence="1">Lacks conserved residue(s) required for the propagation of feature annotation.</text>
</comment>
<keyword evidence="1" id="KW-0378">Hydrolase</keyword>
<protein>
    <recommendedName>
        <fullName evidence="3">Peptidase M12A domain-containing protein</fullName>
    </recommendedName>
</protein>
<keyword evidence="1" id="KW-0479">Metal-binding</keyword>
<keyword evidence="1" id="KW-0482">Metalloprotease</keyword>
<dbReference type="SUPFAM" id="SSF55486">
    <property type="entry name" value="Metalloproteases ('zincins'), catalytic domain"/>
    <property type="match status" value="1"/>
</dbReference>
<feature type="compositionally biased region" description="Basic and acidic residues" evidence="2">
    <location>
        <begin position="295"/>
        <end position="331"/>
    </location>
</feature>